<protein>
    <recommendedName>
        <fullName evidence="1">BIG2 domain-containing protein</fullName>
    </recommendedName>
</protein>
<dbReference type="Proteomes" id="UP000240410">
    <property type="component" value="Unassembled WGS sequence"/>
</dbReference>
<reference evidence="2 3" key="1">
    <citation type="submission" date="2018-03" db="EMBL/GenBank/DDBJ databases">
        <title>Whole genome sequencing of Histamine producing bacteria.</title>
        <authorList>
            <person name="Butler K."/>
        </authorList>
    </citation>
    <scope>NUCLEOTIDE SEQUENCE [LARGE SCALE GENOMIC DNA]</scope>
    <source>
        <strain evidence="2 3">ATCC 33979</strain>
    </source>
</reference>
<dbReference type="Gene3D" id="2.60.40.1080">
    <property type="match status" value="3"/>
</dbReference>
<gene>
    <name evidence="2" type="ORF">CTM89_14670</name>
</gene>
<evidence type="ECO:0000313" key="3">
    <source>
        <dbReference type="Proteomes" id="UP000240410"/>
    </source>
</evidence>
<feature type="domain" description="BIG2" evidence="1">
    <location>
        <begin position="56"/>
        <end position="135"/>
    </location>
</feature>
<proteinExistence type="predicted"/>
<dbReference type="InterPro" id="IPR003343">
    <property type="entry name" value="Big_2"/>
</dbReference>
<dbReference type="Pfam" id="PF05689">
    <property type="entry name" value="InvE_AD"/>
    <property type="match status" value="1"/>
</dbReference>
<sequence>MLILLQHIKNTIKNSITLTFIFITIISTLAACGGSSSDSNDDASKKKLEKITIEQVSENNVLEPNEALLNTALIFKAIGHYNDGSSANITSSVQWISNDPALASFVKPSQLQTHKIGQTNIVAKVNNITATWPISILEPIAITVSPSIKSATFDNNQMVYVPKGTSITLESIVEWSDHSKRDGANYVSWMEDDTSFAQDFSEKNRFRAVGNFGDITSLTASFHGVSSNTISLEVSDATLQKIIISSTTSSKNAPLISGVLYGTSRTFTAMGIYQDIDNNKVSKEIDITKDVEWTSSAPNIFYNINNSNIFTAYSGTANSKAIISAKMFNVESNQQELTIADATLSHIDIVAPNKSGKLINGIETTLSAVGYYLESNNSKSVTADLTSFMTWSSSDEKILKKIGHHTFLPAGNFVSASITANISDSAFSTSRKFNVNAGILKNITISEIHQYPLIVPLNKTRTFKAIGDYITDGSSDIISLDITNNVSWQLDQEQLPSSFVQARNLVLAASVTDIPVHIYATSINENKMTSNVETLTSTYVRKEFSVMGTTFSLSELMFDNKINNYVFEDGAMWGVGTWQQSNASCQLLGKRLATEYELNILQTAIDDIKEAYGWPVNTNYWTNTASETDKHISKNLTHSGESYTEEDTTFNLSACVTETN</sequence>
<evidence type="ECO:0000259" key="1">
    <source>
        <dbReference type="SMART" id="SM00635"/>
    </source>
</evidence>
<name>A0A2T3M806_PHOLE</name>
<dbReference type="EMBL" id="PYOJ01000018">
    <property type="protein sequence ID" value="PSV88490.1"/>
    <property type="molecule type" value="Genomic_DNA"/>
</dbReference>
<dbReference type="OrthoDB" id="6192638at2"/>
<organism evidence="2 3">
    <name type="scientific">Photobacterium leiognathi</name>
    <dbReference type="NCBI Taxonomy" id="553611"/>
    <lineage>
        <taxon>Bacteria</taxon>
        <taxon>Pseudomonadati</taxon>
        <taxon>Pseudomonadota</taxon>
        <taxon>Gammaproteobacteria</taxon>
        <taxon>Vibrionales</taxon>
        <taxon>Vibrionaceae</taxon>
        <taxon>Photobacterium</taxon>
    </lineage>
</organism>
<dbReference type="SMART" id="SM00635">
    <property type="entry name" value="BID_2"/>
    <property type="match status" value="1"/>
</dbReference>
<comment type="caution">
    <text evidence="2">The sequence shown here is derived from an EMBL/GenBank/DDBJ whole genome shotgun (WGS) entry which is preliminary data.</text>
</comment>
<accession>A0A2T3M806</accession>
<dbReference type="RefSeq" id="WP_107277402.1">
    <property type="nucleotide sequence ID" value="NZ_PYOJ01000018.1"/>
</dbReference>
<dbReference type="AlphaFoldDB" id="A0A2T3M806"/>
<dbReference type="STRING" id="553611.GCA_001557755_03425"/>
<evidence type="ECO:0000313" key="2">
    <source>
        <dbReference type="EMBL" id="PSV88490.1"/>
    </source>
</evidence>
<dbReference type="InterPro" id="IPR008541">
    <property type="entry name" value="InvE_AD"/>
</dbReference>